<gene>
    <name evidence="2" type="ORF">DCS_05727</name>
</gene>
<evidence type="ECO:0000256" key="1">
    <source>
        <dbReference type="SAM" id="MobiDB-lite"/>
    </source>
</evidence>
<dbReference type="EMBL" id="LAYC01000002">
    <property type="protein sequence ID" value="KYK58710.1"/>
    <property type="molecule type" value="Genomic_DNA"/>
</dbReference>
<dbReference type="AlphaFoldDB" id="A0A151GNP1"/>
<protein>
    <submittedName>
        <fullName evidence="2">Uncharacterized protein</fullName>
    </submittedName>
</protein>
<dbReference type="Proteomes" id="UP000076580">
    <property type="component" value="Chromosome 02"/>
</dbReference>
<evidence type="ECO:0000313" key="2">
    <source>
        <dbReference type="EMBL" id="KYK58710.1"/>
    </source>
</evidence>
<accession>A0A151GNP1</accession>
<comment type="caution">
    <text evidence="2">The sequence shown here is derived from an EMBL/GenBank/DDBJ whole genome shotgun (WGS) entry which is preliminary data.</text>
</comment>
<proteinExistence type="predicted"/>
<dbReference type="RefSeq" id="XP_040658062.1">
    <property type="nucleotide sequence ID" value="XM_040803029.1"/>
</dbReference>
<feature type="region of interest" description="Disordered" evidence="1">
    <location>
        <begin position="107"/>
        <end position="136"/>
    </location>
</feature>
<keyword evidence="3" id="KW-1185">Reference proteome</keyword>
<sequence>MPAKAQRHRQSPAVYRSAVKVHAALSPRRVRYKRPAITSTLPWESTSSAAAAVRTDMSGRGLSTLQLHFTCFASSTCPTAVEHQPVATGSVFLVWPVESRLSFPLASTWDESGGSRVTADGNVPPHRTGPSTSSAG</sequence>
<organism evidence="2 3">
    <name type="scientific">Drechmeria coniospora</name>
    <name type="common">Nematophagous fungus</name>
    <name type="synonym">Meria coniospora</name>
    <dbReference type="NCBI Taxonomy" id="98403"/>
    <lineage>
        <taxon>Eukaryota</taxon>
        <taxon>Fungi</taxon>
        <taxon>Dikarya</taxon>
        <taxon>Ascomycota</taxon>
        <taxon>Pezizomycotina</taxon>
        <taxon>Sordariomycetes</taxon>
        <taxon>Hypocreomycetidae</taxon>
        <taxon>Hypocreales</taxon>
        <taxon>Ophiocordycipitaceae</taxon>
        <taxon>Drechmeria</taxon>
    </lineage>
</organism>
<dbReference type="GeneID" id="63718370"/>
<evidence type="ECO:0000313" key="3">
    <source>
        <dbReference type="Proteomes" id="UP000076580"/>
    </source>
</evidence>
<reference evidence="2 3" key="1">
    <citation type="journal article" date="2016" name="Sci. Rep.">
        <title>Insights into Adaptations to a Near-Obligate Nematode Endoparasitic Lifestyle from the Finished Genome of Drechmeria coniospora.</title>
        <authorList>
            <person name="Zhang L."/>
            <person name="Zhou Z."/>
            <person name="Guo Q."/>
            <person name="Fokkens L."/>
            <person name="Miskei M."/>
            <person name="Pocsi I."/>
            <person name="Zhang W."/>
            <person name="Chen M."/>
            <person name="Wang L."/>
            <person name="Sun Y."/>
            <person name="Donzelli B.G."/>
            <person name="Gibson D.M."/>
            <person name="Nelson D.R."/>
            <person name="Luo J.G."/>
            <person name="Rep M."/>
            <person name="Liu H."/>
            <person name="Yang S."/>
            <person name="Wang J."/>
            <person name="Krasnoff S.B."/>
            <person name="Xu Y."/>
            <person name="Molnar I."/>
            <person name="Lin M."/>
        </authorList>
    </citation>
    <scope>NUCLEOTIDE SEQUENCE [LARGE SCALE GENOMIC DNA]</scope>
    <source>
        <strain evidence="2 3">ARSEF 6962</strain>
    </source>
</reference>
<name>A0A151GNP1_DRECN</name>
<dbReference type="InParanoid" id="A0A151GNP1"/>